<feature type="compositionally biased region" description="Basic and acidic residues" evidence="1">
    <location>
        <begin position="1"/>
        <end position="11"/>
    </location>
</feature>
<evidence type="ECO:0000313" key="2">
    <source>
        <dbReference type="EnsemblPlants" id="ORUFI08G09400.2"/>
    </source>
</evidence>
<dbReference type="Gramene" id="ORUFI08G09400.2">
    <property type="protein sequence ID" value="ORUFI08G09400.2"/>
    <property type="gene ID" value="ORUFI08G09400"/>
</dbReference>
<evidence type="ECO:0008006" key="4">
    <source>
        <dbReference type="Google" id="ProtNLM"/>
    </source>
</evidence>
<dbReference type="Proteomes" id="UP000008022">
    <property type="component" value="Unassembled WGS sequence"/>
</dbReference>
<organism evidence="2 3">
    <name type="scientific">Oryza rufipogon</name>
    <name type="common">Brownbeard rice</name>
    <name type="synonym">Asian wild rice</name>
    <dbReference type="NCBI Taxonomy" id="4529"/>
    <lineage>
        <taxon>Eukaryota</taxon>
        <taxon>Viridiplantae</taxon>
        <taxon>Streptophyta</taxon>
        <taxon>Embryophyta</taxon>
        <taxon>Tracheophyta</taxon>
        <taxon>Spermatophyta</taxon>
        <taxon>Magnoliopsida</taxon>
        <taxon>Liliopsida</taxon>
        <taxon>Poales</taxon>
        <taxon>Poaceae</taxon>
        <taxon>BOP clade</taxon>
        <taxon>Oryzoideae</taxon>
        <taxon>Oryzeae</taxon>
        <taxon>Oryzinae</taxon>
        <taxon>Oryza</taxon>
    </lineage>
</organism>
<feature type="region of interest" description="Disordered" evidence="1">
    <location>
        <begin position="1"/>
        <end position="66"/>
    </location>
</feature>
<keyword evidence="3" id="KW-1185">Reference proteome</keyword>
<dbReference type="HOGENOM" id="CLU_1828502_0_0_1"/>
<dbReference type="EnsemblPlants" id="ORUFI08G09400.2">
    <property type="protein sequence ID" value="ORUFI08G09400.2"/>
    <property type="gene ID" value="ORUFI08G09400"/>
</dbReference>
<accession>A0A0E0QGI2</accession>
<proteinExistence type="predicted"/>
<sequence length="141" mass="15076">MASPAREERSSRQRVSCGRKTRARDGGGLRDNLGYGSGSFPREETGQRRATLSSAAGGNGVQDEGGDTGCDLVFHRRAGGLPDVVVVVVLDVAGEDSIVGRSGETKQDSLSMMEQRGLDGAGMWIWTEVGSRRDNEELCCR</sequence>
<dbReference type="AlphaFoldDB" id="A0A0E0QGI2"/>
<reference evidence="2" key="2">
    <citation type="submission" date="2015-06" db="UniProtKB">
        <authorList>
            <consortium name="EnsemblPlants"/>
        </authorList>
    </citation>
    <scope>IDENTIFICATION</scope>
</reference>
<reference evidence="3" key="1">
    <citation type="submission" date="2013-06" db="EMBL/GenBank/DDBJ databases">
        <authorList>
            <person name="Zhao Q."/>
        </authorList>
    </citation>
    <scope>NUCLEOTIDE SEQUENCE</scope>
    <source>
        <strain evidence="3">cv. W1943</strain>
    </source>
</reference>
<protein>
    <recommendedName>
        <fullName evidence="4">DUF834 domain-containing protein</fullName>
    </recommendedName>
</protein>
<evidence type="ECO:0000256" key="1">
    <source>
        <dbReference type="SAM" id="MobiDB-lite"/>
    </source>
</evidence>
<evidence type="ECO:0000313" key="3">
    <source>
        <dbReference type="Proteomes" id="UP000008022"/>
    </source>
</evidence>
<name>A0A0E0QGI2_ORYRU</name>